<comment type="caution">
    <text evidence="3">The sequence shown here is derived from an EMBL/GenBank/DDBJ whole genome shotgun (WGS) entry which is preliminary data.</text>
</comment>
<keyword evidence="1" id="KW-0479">Metal-binding</keyword>
<organism evidence="3">
    <name type="scientific">Caldilinea aerophila</name>
    <dbReference type="NCBI Taxonomy" id="133453"/>
    <lineage>
        <taxon>Bacteria</taxon>
        <taxon>Bacillati</taxon>
        <taxon>Chloroflexota</taxon>
        <taxon>Caldilineae</taxon>
        <taxon>Caldilineales</taxon>
        <taxon>Caldilineaceae</taxon>
        <taxon>Caldilinea</taxon>
    </lineage>
</organism>
<feature type="domain" description="SWIM-type" evidence="2">
    <location>
        <begin position="27"/>
        <end position="71"/>
    </location>
</feature>
<gene>
    <name evidence="3" type="ORF">ENQ20_05800</name>
</gene>
<evidence type="ECO:0000313" key="3">
    <source>
        <dbReference type="EMBL" id="HDX30993.1"/>
    </source>
</evidence>
<proteinExistence type="predicted"/>
<sequence length="83" mass="9616">MDSAVSRILKAKQYAAERDHRVKMHSFEVELQGDNHTHLVRYDHGQWWCDCEEFQLRGVCAHVMAMEEILGDSVEPALYAAVR</sequence>
<evidence type="ECO:0000259" key="2">
    <source>
        <dbReference type="PROSITE" id="PS50966"/>
    </source>
</evidence>
<evidence type="ECO:0000256" key="1">
    <source>
        <dbReference type="PROSITE-ProRule" id="PRU00325"/>
    </source>
</evidence>
<reference evidence="3" key="1">
    <citation type="journal article" date="2020" name="mSystems">
        <title>Genome- and Community-Level Interaction Insights into Carbon Utilization and Element Cycling Functions of Hydrothermarchaeota in Hydrothermal Sediment.</title>
        <authorList>
            <person name="Zhou Z."/>
            <person name="Liu Y."/>
            <person name="Xu W."/>
            <person name="Pan J."/>
            <person name="Luo Z.H."/>
            <person name="Li M."/>
        </authorList>
    </citation>
    <scope>NUCLEOTIDE SEQUENCE [LARGE SCALE GENOMIC DNA]</scope>
    <source>
        <strain evidence="3">SpSt-289</strain>
    </source>
</reference>
<dbReference type="Pfam" id="PF04434">
    <property type="entry name" value="SWIM"/>
    <property type="match status" value="1"/>
</dbReference>
<dbReference type="InterPro" id="IPR007527">
    <property type="entry name" value="Znf_SWIM"/>
</dbReference>
<dbReference type="AlphaFoldDB" id="A0A7C1FJZ3"/>
<name>A0A7C1FJZ3_9CHLR</name>
<dbReference type="EMBL" id="DSMG01000063">
    <property type="protein sequence ID" value="HDX30993.1"/>
    <property type="molecule type" value="Genomic_DNA"/>
</dbReference>
<keyword evidence="1" id="KW-0862">Zinc</keyword>
<dbReference type="GO" id="GO:0008270">
    <property type="term" value="F:zinc ion binding"/>
    <property type="evidence" value="ECO:0007669"/>
    <property type="project" value="UniProtKB-KW"/>
</dbReference>
<protein>
    <recommendedName>
        <fullName evidence="2">SWIM-type domain-containing protein</fullName>
    </recommendedName>
</protein>
<dbReference type="PROSITE" id="PS50966">
    <property type="entry name" value="ZF_SWIM"/>
    <property type="match status" value="1"/>
</dbReference>
<accession>A0A7C1FJZ3</accession>
<keyword evidence="1" id="KW-0863">Zinc-finger</keyword>